<dbReference type="SUPFAM" id="SSF51126">
    <property type="entry name" value="Pectin lyase-like"/>
    <property type="match status" value="2"/>
</dbReference>
<accession>A0AAE9GC81</accession>
<reference evidence="4 5" key="1">
    <citation type="submission" date="2022-01" db="EMBL/GenBank/DDBJ databases">
        <authorList>
            <person name="Stokar-Avihail A."/>
        </authorList>
    </citation>
    <scope>NUCLEOTIDE SEQUENCE [LARGE SCALE GENOMIC DNA]</scope>
</reference>
<dbReference type="Pfam" id="PF13229">
    <property type="entry name" value="Beta_helix"/>
    <property type="match status" value="2"/>
</dbReference>
<dbReference type="Proteomes" id="UP000831021">
    <property type="component" value="Segment"/>
</dbReference>
<evidence type="ECO:0000256" key="2">
    <source>
        <dbReference type="ARBA" id="ARBA00022844"/>
    </source>
</evidence>
<proteinExistence type="predicted"/>
<feature type="domain" description="Right handed beta helix" evidence="3">
    <location>
        <begin position="310"/>
        <end position="426"/>
    </location>
</feature>
<organism evidence="4 5">
    <name type="scientific">Bacillus phage FADO</name>
    <dbReference type="NCBI Taxonomy" id="2917160"/>
    <lineage>
        <taxon>Viruses</taxon>
        <taxon>Duplodnaviria</taxon>
        <taxon>Heunggongvirae</taxon>
        <taxon>Uroviricota</taxon>
        <taxon>Caudoviricetes</taxon>
        <taxon>Heleneionescovirinae</taxon>
        <taxon>Zhangjivirus</taxon>
        <taxon>Zhangjivirus fado</taxon>
    </lineage>
</organism>
<name>A0AAE9GC81_9CAUD</name>
<dbReference type="InterPro" id="IPR011050">
    <property type="entry name" value="Pectin_lyase_fold/virulence"/>
</dbReference>
<evidence type="ECO:0000313" key="5">
    <source>
        <dbReference type="Proteomes" id="UP000831021"/>
    </source>
</evidence>
<feature type="domain" description="Right handed beta helix" evidence="3">
    <location>
        <begin position="119"/>
        <end position="290"/>
    </location>
</feature>
<evidence type="ECO:0000256" key="1">
    <source>
        <dbReference type="ARBA" id="ARBA00004328"/>
    </source>
</evidence>
<protein>
    <recommendedName>
        <fullName evidence="3">Right handed beta helix domain-containing protein</fullName>
    </recommendedName>
</protein>
<dbReference type="GO" id="GO:0044423">
    <property type="term" value="C:virion component"/>
    <property type="evidence" value="ECO:0007669"/>
    <property type="project" value="UniProtKB-KW"/>
</dbReference>
<sequence length="581" mass="64177">MYYFLEPDQWGIDSTGQNAEATTKGFNDALKYAHDQSLTTVIIPKGDYLIDGVNLTQSRPEYYGGIIFQSNSKIIIHPEAVFKVKPNSSWGYSCFYIGKEVKNLLITGGTIIGDRYEHDYSVQVKNRESHEWGYGIHVRGAQDVVINNVTVQDCTGDNIWVSYDGMMNYEGQVYTPSEHVLVKNVKLYRGRRNNIATDGCLGLTVENSLIADSDGDIEPRLGMDIEGFAENSIKYNHPYEVVVRNNTFRGNTGGCISAEASGKVIMANNFFDGRACYGYGTDVVISNNVFSDPTKTKTAINSHRVSSTENSNNVVISNNVIKGYSNGIDARGKNVVIEGNSIAEVKTKAIYVYLAENVTVSNNNIFDSPTCLPVKLQLANNVKVTGNYASKIDDIAFHIVDSENINVSDNKLDDVKTGFYIERSKGSIVMNYIDLKRRTGSQGINYDKSCVLMIKDNEIKSPANYGIFGMSNEGVSNMIVDNIITDVQGTSAMNIYYGKNHIIQGNIIVYNKSTSGGTGVYLIGCNGAKIMRNHVESISGNSIFNAYRSFDSTNTKIIFNTYNSGTIYKNDTDTELNNVKI</sequence>
<dbReference type="GO" id="GO:0051701">
    <property type="term" value="P:biological process involved in interaction with host"/>
    <property type="evidence" value="ECO:0007669"/>
    <property type="project" value="UniProtKB-ARBA"/>
</dbReference>
<evidence type="ECO:0000259" key="3">
    <source>
        <dbReference type="Pfam" id="PF13229"/>
    </source>
</evidence>
<keyword evidence="2" id="KW-0946">Virion</keyword>
<gene>
    <name evidence="4" type="ORF">fado_145</name>
</gene>
<dbReference type="GO" id="GO:0019058">
    <property type="term" value="P:viral life cycle"/>
    <property type="evidence" value="ECO:0007669"/>
    <property type="project" value="UniProtKB-ARBA"/>
</dbReference>
<dbReference type="EMBL" id="OM236516">
    <property type="protein sequence ID" value="UNY48860.1"/>
    <property type="molecule type" value="Genomic_DNA"/>
</dbReference>
<dbReference type="InterPro" id="IPR012334">
    <property type="entry name" value="Pectin_lyas_fold"/>
</dbReference>
<dbReference type="SMART" id="SM00710">
    <property type="entry name" value="PbH1"/>
    <property type="match status" value="14"/>
</dbReference>
<keyword evidence="5" id="KW-1185">Reference proteome</keyword>
<comment type="subcellular location">
    <subcellularLocation>
        <location evidence="1">Virion</location>
    </subcellularLocation>
</comment>
<evidence type="ECO:0000313" key="4">
    <source>
        <dbReference type="EMBL" id="UNY48860.1"/>
    </source>
</evidence>
<dbReference type="InterPro" id="IPR039448">
    <property type="entry name" value="Beta_helix"/>
</dbReference>
<dbReference type="Gene3D" id="2.160.20.10">
    <property type="entry name" value="Single-stranded right-handed beta-helix, Pectin lyase-like"/>
    <property type="match status" value="2"/>
</dbReference>
<dbReference type="InterPro" id="IPR006626">
    <property type="entry name" value="PbH1"/>
</dbReference>